<proteinExistence type="inferred from homology"/>
<comment type="function">
    <text evidence="11">Catalyzes the conversion of dihydroorotate to orotate with fumarate as the electron acceptor.</text>
</comment>
<comment type="catalytic activity">
    <reaction evidence="11">
        <text>(S)-dihydroorotate + fumarate = orotate + succinate</text>
        <dbReference type="Rhea" id="RHEA:30059"/>
        <dbReference type="ChEBI" id="CHEBI:29806"/>
        <dbReference type="ChEBI" id="CHEBI:30031"/>
        <dbReference type="ChEBI" id="CHEBI:30839"/>
        <dbReference type="ChEBI" id="CHEBI:30864"/>
        <dbReference type="EC" id="1.3.98.1"/>
    </reaction>
</comment>
<evidence type="ECO:0000259" key="12">
    <source>
        <dbReference type="Pfam" id="PF01180"/>
    </source>
</evidence>
<evidence type="ECO:0000256" key="6">
    <source>
        <dbReference type="ARBA" id="ARBA00022490"/>
    </source>
</evidence>
<dbReference type="UniPathway" id="UPA00070"/>
<evidence type="ECO:0000256" key="5">
    <source>
        <dbReference type="ARBA" id="ARBA00021374"/>
    </source>
</evidence>
<evidence type="ECO:0000256" key="2">
    <source>
        <dbReference type="ARBA" id="ARBA00004496"/>
    </source>
</evidence>
<reference evidence="13" key="1">
    <citation type="journal article" date="2020" name="Stud. Mycol.">
        <title>101 Dothideomycetes genomes: a test case for predicting lifestyles and emergence of pathogens.</title>
        <authorList>
            <person name="Haridas S."/>
            <person name="Albert R."/>
            <person name="Binder M."/>
            <person name="Bloem J."/>
            <person name="Labutti K."/>
            <person name="Salamov A."/>
            <person name="Andreopoulos B."/>
            <person name="Baker S."/>
            <person name="Barry K."/>
            <person name="Bills G."/>
            <person name="Bluhm B."/>
            <person name="Cannon C."/>
            <person name="Castanera R."/>
            <person name="Culley D."/>
            <person name="Daum C."/>
            <person name="Ezra D."/>
            <person name="Gonzalez J."/>
            <person name="Henrissat B."/>
            <person name="Kuo A."/>
            <person name="Liang C."/>
            <person name="Lipzen A."/>
            <person name="Lutzoni F."/>
            <person name="Magnuson J."/>
            <person name="Mondo S."/>
            <person name="Nolan M."/>
            <person name="Ohm R."/>
            <person name="Pangilinan J."/>
            <person name="Park H.-J."/>
            <person name="Ramirez L."/>
            <person name="Alfaro M."/>
            <person name="Sun H."/>
            <person name="Tritt A."/>
            <person name="Yoshinaga Y."/>
            <person name="Zwiers L.-H."/>
            <person name="Turgeon B."/>
            <person name="Goodwin S."/>
            <person name="Spatafora J."/>
            <person name="Crous P."/>
            <person name="Grigoriev I."/>
        </authorList>
    </citation>
    <scope>NUCLEOTIDE SEQUENCE</scope>
    <source>
        <strain evidence="13">CBS 675.92</strain>
    </source>
</reference>
<comment type="subunit">
    <text evidence="11">Homodimer.</text>
</comment>
<dbReference type="InterPro" id="IPR033886">
    <property type="entry name" value="DHOD_1A"/>
</dbReference>
<evidence type="ECO:0000313" key="13">
    <source>
        <dbReference type="EMBL" id="KAF1956092.1"/>
    </source>
</evidence>
<dbReference type="InterPro" id="IPR050074">
    <property type="entry name" value="DHO_dehydrogenase"/>
</dbReference>
<evidence type="ECO:0000256" key="7">
    <source>
        <dbReference type="ARBA" id="ARBA00022630"/>
    </source>
</evidence>
<gene>
    <name evidence="13" type="ORF">CC80DRAFT_445703</name>
</gene>
<dbReference type="GO" id="GO:0044205">
    <property type="term" value="P:'de novo' UMP biosynthetic process"/>
    <property type="evidence" value="ECO:0007669"/>
    <property type="project" value="UniProtKB-UniPathway"/>
</dbReference>
<dbReference type="CDD" id="cd04741">
    <property type="entry name" value="DHOD_1A_like"/>
    <property type="match status" value="1"/>
</dbReference>
<protein>
    <recommendedName>
        <fullName evidence="5 11">Dihydroorotate dehydrogenase (fumarate)</fullName>
        <ecNumber evidence="11">1.3.98.1</ecNumber>
    </recommendedName>
    <alternativeName>
        <fullName evidence="11">Dihydroorotate oxidase</fullName>
    </alternativeName>
</protein>
<dbReference type="OrthoDB" id="14784at2759"/>
<dbReference type="InterPro" id="IPR005720">
    <property type="entry name" value="Dihydroorotate_DH_cat"/>
</dbReference>
<dbReference type="EC" id="1.3.98.1" evidence="11"/>
<keyword evidence="8 11" id="KW-0288">FMN</keyword>
<keyword evidence="7 11" id="KW-0285">Flavoprotein</keyword>
<comment type="cofactor">
    <cofactor evidence="1 11">
        <name>FMN</name>
        <dbReference type="ChEBI" id="CHEBI:58210"/>
    </cofactor>
</comment>
<accession>A0A6A5TWS2</accession>
<evidence type="ECO:0000256" key="8">
    <source>
        <dbReference type="ARBA" id="ARBA00022643"/>
    </source>
</evidence>
<evidence type="ECO:0000313" key="14">
    <source>
        <dbReference type="Proteomes" id="UP000800035"/>
    </source>
</evidence>
<dbReference type="PANTHER" id="PTHR48109">
    <property type="entry name" value="DIHYDROOROTATE DEHYDROGENASE (QUINONE), MITOCHONDRIAL-RELATED"/>
    <property type="match status" value="1"/>
</dbReference>
<evidence type="ECO:0000256" key="4">
    <source>
        <dbReference type="ARBA" id="ARBA00008008"/>
    </source>
</evidence>
<dbReference type="Gene3D" id="3.20.20.70">
    <property type="entry name" value="Aldolase class I"/>
    <property type="match status" value="1"/>
</dbReference>
<sequence length="381" mass="41260">MKQLHIHPHLLNSANPWCTTLEQLQELYNSPYTGAVTTRTSLLNGFPHDASIHQFTFYEPSSHRVTSINPERSDKAEEIGSLNTLGYSPLPLEDYLGFVKAISDGLPESPGSQEHARTATTLKPFIISVTGTVEEVTECYRLISAHQHNVRMVLAMEVNLSCPNIPGKPPPAYNFTSLLFYLTALKAEIARQVEPIHPEERHTHVGKVHVPIGIKTPPYTYHDQYQHLIDALLSSAKAEPPHLPCPVSFITATNTLGSSLLLSPILEPTTSPPTSLSSSTSKSHKVFHHALNSASGTGIGGLAGTPLHPLALGNVYTIKGMLFQHEELGSVQIIGVGGVDDVEGYRRMRAVGAAAVGVGTALGRKGVKIFEEIAKALQTQE</sequence>
<dbReference type="GO" id="GO:0005737">
    <property type="term" value="C:cytoplasm"/>
    <property type="evidence" value="ECO:0007669"/>
    <property type="project" value="UniProtKB-SubCell"/>
</dbReference>
<comment type="subcellular location">
    <subcellularLocation>
        <location evidence="2 11">Cytoplasm</location>
    </subcellularLocation>
</comment>
<dbReference type="SUPFAM" id="SSF51395">
    <property type="entry name" value="FMN-linked oxidoreductases"/>
    <property type="match status" value="1"/>
</dbReference>
<keyword evidence="9 11" id="KW-0665">Pyrimidine biosynthesis</keyword>
<evidence type="ECO:0000256" key="3">
    <source>
        <dbReference type="ARBA" id="ARBA00004725"/>
    </source>
</evidence>
<name>A0A6A5TWS2_9PLEO</name>
<dbReference type="InterPro" id="IPR023359">
    <property type="entry name" value="Dihydro_DH_chainA_dom2"/>
</dbReference>
<dbReference type="AlphaFoldDB" id="A0A6A5TWS2"/>
<dbReference type="GO" id="GO:1990663">
    <property type="term" value="F:dihydroorotate dehydrogenase (fumarate) activity"/>
    <property type="evidence" value="ECO:0007669"/>
    <property type="project" value="UniProtKB-EC"/>
</dbReference>
<evidence type="ECO:0000256" key="9">
    <source>
        <dbReference type="ARBA" id="ARBA00022975"/>
    </source>
</evidence>
<comment type="similarity">
    <text evidence="4 11">Belongs to the dihydroorotate dehydrogenase family. Type 1 subfamily.</text>
</comment>
<dbReference type="Gene3D" id="2.30.26.10">
    <property type="entry name" value="Dihydroorotate Dehydrogenase A, chain A, domain 2"/>
    <property type="match status" value="1"/>
</dbReference>
<dbReference type="EMBL" id="ML976992">
    <property type="protein sequence ID" value="KAF1956092.1"/>
    <property type="molecule type" value="Genomic_DNA"/>
</dbReference>
<dbReference type="Proteomes" id="UP000800035">
    <property type="component" value="Unassembled WGS sequence"/>
</dbReference>
<dbReference type="PANTHER" id="PTHR48109:SF1">
    <property type="entry name" value="DIHYDROOROTATE DEHYDROGENASE (FUMARATE)"/>
    <property type="match status" value="1"/>
</dbReference>
<dbReference type="InterPro" id="IPR013785">
    <property type="entry name" value="Aldolase_TIM"/>
</dbReference>
<keyword evidence="6 11" id="KW-0963">Cytoplasm</keyword>
<dbReference type="Pfam" id="PF01180">
    <property type="entry name" value="DHO_dh"/>
    <property type="match status" value="1"/>
</dbReference>
<keyword evidence="14" id="KW-1185">Reference proteome</keyword>
<comment type="pathway">
    <text evidence="3 11">Pyrimidine metabolism; UMP biosynthesis via de novo pathway.</text>
</comment>
<organism evidence="13 14">
    <name type="scientific">Byssothecium circinans</name>
    <dbReference type="NCBI Taxonomy" id="147558"/>
    <lineage>
        <taxon>Eukaryota</taxon>
        <taxon>Fungi</taxon>
        <taxon>Dikarya</taxon>
        <taxon>Ascomycota</taxon>
        <taxon>Pezizomycotina</taxon>
        <taxon>Dothideomycetes</taxon>
        <taxon>Pleosporomycetidae</taxon>
        <taxon>Pleosporales</taxon>
        <taxon>Massarineae</taxon>
        <taxon>Massarinaceae</taxon>
        <taxon>Byssothecium</taxon>
    </lineage>
</organism>
<evidence type="ECO:0000256" key="11">
    <source>
        <dbReference type="RuleBase" id="RU364042"/>
    </source>
</evidence>
<evidence type="ECO:0000256" key="10">
    <source>
        <dbReference type="ARBA" id="ARBA00023002"/>
    </source>
</evidence>
<evidence type="ECO:0000256" key="1">
    <source>
        <dbReference type="ARBA" id="ARBA00001917"/>
    </source>
</evidence>
<feature type="domain" description="Dihydroorotate dehydrogenase catalytic" evidence="12">
    <location>
        <begin position="292"/>
        <end position="378"/>
    </location>
</feature>
<dbReference type="GO" id="GO:0006207">
    <property type="term" value="P:'de novo' pyrimidine nucleobase biosynthetic process"/>
    <property type="evidence" value="ECO:0007669"/>
    <property type="project" value="TreeGrafter"/>
</dbReference>
<keyword evidence="10 11" id="KW-0560">Oxidoreductase</keyword>